<keyword evidence="8" id="KW-1185">Reference proteome</keyword>
<gene>
    <name evidence="7" type="ORF">GCM10023321_55800</name>
</gene>
<evidence type="ECO:0000259" key="6">
    <source>
        <dbReference type="Pfam" id="PF00413"/>
    </source>
</evidence>
<evidence type="ECO:0000256" key="4">
    <source>
        <dbReference type="ARBA" id="ARBA00022833"/>
    </source>
</evidence>
<comment type="caution">
    <text evidence="7">The sequence shown here is derived from an EMBL/GenBank/DDBJ whole genome shotgun (WGS) entry which is preliminary data.</text>
</comment>
<keyword evidence="5" id="KW-1133">Transmembrane helix</keyword>
<evidence type="ECO:0000256" key="2">
    <source>
        <dbReference type="ARBA" id="ARBA00022723"/>
    </source>
</evidence>
<feature type="transmembrane region" description="Helical" evidence="5">
    <location>
        <begin position="6"/>
        <end position="23"/>
    </location>
</feature>
<keyword evidence="5" id="KW-0812">Transmembrane</keyword>
<evidence type="ECO:0000313" key="8">
    <source>
        <dbReference type="Proteomes" id="UP001428817"/>
    </source>
</evidence>
<dbReference type="Proteomes" id="UP001428817">
    <property type="component" value="Unassembled WGS sequence"/>
</dbReference>
<feature type="domain" description="Peptidase M10 metallopeptidase" evidence="6">
    <location>
        <begin position="195"/>
        <end position="223"/>
    </location>
</feature>
<keyword evidence="3" id="KW-0378">Hydrolase</keyword>
<evidence type="ECO:0000256" key="3">
    <source>
        <dbReference type="ARBA" id="ARBA00022801"/>
    </source>
</evidence>
<keyword evidence="1" id="KW-0645">Protease</keyword>
<keyword evidence="2" id="KW-0479">Metal-binding</keyword>
<dbReference type="SUPFAM" id="SSF55486">
    <property type="entry name" value="Metalloproteases ('zincins'), catalytic domain"/>
    <property type="match status" value="1"/>
</dbReference>
<dbReference type="InterPro" id="IPR021190">
    <property type="entry name" value="Pept_M10A"/>
</dbReference>
<dbReference type="InterPro" id="IPR001818">
    <property type="entry name" value="Pept_M10_metallopeptidase"/>
</dbReference>
<protein>
    <recommendedName>
        <fullName evidence="6">Peptidase M10 metallopeptidase domain-containing protein</fullName>
    </recommendedName>
</protein>
<organism evidence="7 8">
    <name type="scientific">Pseudonocardia eucalypti</name>
    <dbReference type="NCBI Taxonomy" id="648755"/>
    <lineage>
        <taxon>Bacteria</taxon>
        <taxon>Bacillati</taxon>
        <taxon>Actinomycetota</taxon>
        <taxon>Actinomycetes</taxon>
        <taxon>Pseudonocardiales</taxon>
        <taxon>Pseudonocardiaceae</taxon>
        <taxon>Pseudonocardia</taxon>
    </lineage>
</organism>
<dbReference type="InterPro" id="IPR024079">
    <property type="entry name" value="MetalloPept_cat_dom_sf"/>
</dbReference>
<proteinExistence type="predicted"/>
<dbReference type="RefSeq" id="WP_185064997.1">
    <property type="nucleotide sequence ID" value="NZ_BAABJP010000031.1"/>
</dbReference>
<evidence type="ECO:0000313" key="7">
    <source>
        <dbReference type="EMBL" id="GAA5165602.1"/>
    </source>
</evidence>
<name>A0ABP9QQC6_9PSEU</name>
<evidence type="ECO:0000256" key="1">
    <source>
        <dbReference type="ARBA" id="ARBA00022670"/>
    </source>
</evidence>
<reference evidence="8" key="1">
    <citation type="journal article" date="2019" name="Int. J. Syst. Evol. Microbiol.">
        <title>The Global Catalogue of Microorganisms (GCM) 10K type strain sequencing project: providing services to taxonomists for standard genome sequencing and annotation.</title>
        <authorList>
            <consortium name="The Broad Institute Genomics Platform"/>
            <consortium name="The Broad Institute Genome Sequencing Center for Infectious Disease"/>
            <person name="Wu L."/>
            <person name="Ma J."/>
        </authorList>
    </citation>
    <scope>NUCLEOTIDE SEQUENCE [LARGE SCALE GENOMIC DNA]</scope>
    <source>
        <strain evidence="8">JCM 18303</strain>
    </source>
</reference>
<accession>A0ABP9QQC6</accession>
<sequence length="247" mass="26541">MTGGEAVYAVFLVGLLVMVYLFADAFQLLREPDDGVLPIRSPATEGVGSYAFLRTTPGGRPVSFDRCRPVHYVVSAHGLPPDGVELVREAVDEVSERTGLTFVMDGVTSEVPRPRRNAARGYAQDWTPVLIAWADRADFPVRDTGQAGDVEGIALNTWSMPSGPESARFVSGQIVLFRDNLAKIATGRSGRLIQKAILLHELGHLVGLDHVSDPGELMAPMYTGLTGFGPGDRQGLAELGAVPCMPR</sequence>
<evidence type="ECO:0000256" key="5">
    <source>
        <dbReference type="SAM" id="Phobius"/>
    </source>
</evidence>
<dbReference type="Pfam" id="PF00413">
    <property type="entry name" value="Peptidase_M10"/>
    <property type="match status" value="1"/>
</dbReference>
<dbReference type="PRINTS" id="PR00138">
    <property type="entry name" value="MATRIXIN"/>
</dbReference>
<keyword evidence="4" id="KW-0862">Zinc</keyword>
<keyword evidence="5" id="KW-0472">Membrane</keyword>
<dbReference type="EMBL" id="BAABJP010000031">
    <property type="protein sequence ID" value="GAA5165602.1"/>
    <property type="molecule type" value="Genomic_DNA"/>
</dbReference>
<dbReference type="Gene3D" id="3.40.390.10">
    <property type="entry name" value="Collagenase (Catalytic Domain)"/>
    <property type="match status" value="1"/>
</dbReference>